<dbReference type="GO" id="GO:0006915">
    <property type="term" value="P:apoptotic process"/>
    <property type="evidence" value="ECO:0007669"/>
    <property type="project" value="UniProtKB-KW"/>
</dbReference>
<feature type="domain" description="DED" evidence="2">
    <location>
        <begin position="91"/>
        <end position="172"/>
    </location>
</feature>
<dbReference type="PROSITE" id="PS50168">
    <property type="entry name" value="DED"/>
    <property type="match status" value="2"/>
</dbReference>
<evidence type="ECO:0000259" key="2">
    <source>
        <dbReference type="PROSITE" id="PS50168"/>
    </source>
</evidence>
<proteinExistence type="predicted"/>
<organism evidence="3 4">
    <name type="scientific">Pocillopora meandrina</name>
    <dbReference type="NCBI Taxonomy" id="46732"/>
    <lineage>
        <taxon>Eukaryota</taxon>
        <taxon>Metazoa</taxon>
        <taxon>Cnidaria</taxon>
        <taxon>Anthozoa</taxon>
        <taxon>Hexacorallia</taxon>
        <taxon>Scleractinia</taxon>
        <taxon>Astrocoeniina</taxon>
        <taxon>Pocilloporidae</taxon>
        <taxon>Pocillopora</taxon>
    </lineage>
</organism>
<dbReference type="Pfam" id="PF20694">
    <property type="entry name" value="TRADD-like_N"/>
    <property type="match status" value="1"/>
</dbReference>
<keyword evidence="4" id="KW-1185">Reference proteome</keyword>
<dbReference type="CDD" id="cd00045">
    <property type="entry name" value="DED"/>
    <property type="match status" value="1"/>
</dbReference>
<dbReference type="Gene3D" id="1.10.533.10">
    <property type="entry name" value="Death Domain, Fas"/>
    <property type="match status" value="2"/>
</dbReference>
<evidence type="ECO:0000256" key="1">
    <source>
        <dbReference type="ARBA" id="ARBA00022703"/>
    </source>
</evidence>
<dbReference type="Proteomes" id="UP001159428">
    <property type="component" value="Unassembled WGS sequence"/>
</dbReference>
<feature type="domain" description="DED" evidence="2">
    <location>
        <begin position="5"/>
        <end position="84"/>
    </location>
</feature>
<dbReference type="PANTHER" id="PTHR48169:SF7">
    <property type="entry name" value="CASPASE 10"/>
    <property type="match status" value="1"/>
</dbReference>
<gene>
    <name evidence="3" type="ORF">PMEA_00030174</name>
</gene>
<sequence length="361" mass="41694">MSVVGYLNLLHQCSKEINWQSEHEWLILIYKRFIPDGSEDEITDVNSLFAKLEEKSLLGIDRLDILKDLLLGIRKWDLLRMVDEFEVKRKDYKQFLEKISRALDESNELQRLILICKRQNLIAHEREEHIANVNALFTKLEEQNNLGIGNLSILRTLATEVGKPDLCRLVDDFEEKRKQEDDAERKRKEWEDYKLRARAQATSVLVGGMTIGERLIGVVTPHCTFRNVTGGAVAVTTWMVLRRSPSMEAFVNAFKEAVLPFGNYLRAISEGSIRFTLQAENNFALDALWQSYQDETLLKNLQEFLVTEEIEQLAGGEVTLTVYIDEDEYRNAMWDLMISGTEGSYTFNSRAIMHDSLCEMN</sequence>
<comment type="caution">
    <text evidence="3">The sequence shown here is derived from an EMBL/GenBank/DDBJ whole genome shotgun (WGS) entry which is preliminary data.</text>
</comment>
<dbReference type="EMBL" id="CALNXJ010000065">
    <property type="protein sequence ID" value="CAH3157789.1"/>
    <property type="molecule type" value="Genomic_DNA"/>
</dbReference>
<dbReference type="InterPro" id="IPR049341">
    <property type="entry name" value="TRADD-like_N"/>
</dbReference>
<reference evidence="3 4" key="1">
    <citation type="submission" date="2022-05" db="EMBL/GenBank/DDBJ databases">
        <authorList>
            <consortium name="Genoscope - CEA"/>
            <person name="William W."/>
        </authorList>
    </citation>
    <scope>NUCLEOTIDE SEQUENCE [LARGE SCALE GENOMIC DNA]</scope>
</reference>
<dbReference type="SMART" id="SM00031">
    <property type="entry name" value="DED"/>
    <property type="match status" value="2"/>
</dbReference>
<dbReference type="PANTHER" id="PTHR48169">
    <property type="entry name" value="DED DOMAIN-CONTAINING PROTEIN"/>
    <property type="match status" value="1"/>
</dbReference>
<accession>A0AAU9XU38</accession>
<dbReference type="InterPro" id="IPR001875">
    <property type="entry name" value="DED_dom"/>
</dbReference>
<evidence type="ECO:0000313" key="4">
    <source>
        <dbReference type="Proteomes" id="UP001159428"/>
    </source>
</evidence>
<dbReference type="AlphaFoldDB" id="A0AAU9XU38"/>
<dbReference type="Pfam" id="PF01335">
    <property type="entry name" value="DED"/>
    <property type="match status" value="2"/>
</dbReference>
<dbReference type="InterPro" id="IPR011029">
    <property type="entry name" value="DEATH-like_dom_sf"/>
</dbReference>
<name>A0AAU9XU38_9CNID</name>
<protein>
    <recommendedName>
        <fullName evidence="2">DED domain-containing protein</fullName>
    </recommendedName>
</protein>
<dbReference type="GO" id="GO:0042981">
    <property type="term" value="P:regulation of apoptotic process"/>
    <property type="evidence" value="ECO:0007669"/>
    <property type="project" value="InterPro"/>
</dbReference>
<dbReference type="SUPFAM" id="SSF47986">
    <property type="entry name" value="DEATH domain"/>
    <property type="match status" value="2"/>
</dbReference>
<keyword evidence="1" id="KW-0053">Apoptosis</keyword>
<evidence type="ECO:0000313" key="3">
    <source>
        <dbReference type="EMBL" id="CAH3157789.1"/>
    </source>
</evidence>